<evidence type="ECO:0000313" key="1">
    <source>
        <dbReference type="EMBL" id="RFU17908.1"/>
    </source>
</evidence>
<dbReference type="AlphaFoldDB" id="A0A372ISQ1"/>
<protein>
    <submittedName>
        <fullName evidence="1">Uncharacterized protein</fullName>
    </submittedName>
</protein>
<comment type="caution">
    <text evidence="1">The sequence shown here is derived from an EMBL/GenBank/DDBJ whole genome shotgun (WGS) entry which is preliminary data.</text>
</comment>
<dbReference type="RefSeq" id="WP_117298655.1">
    <property type="nucleotide sequence ID" value="NZ_QVQT02000002.1"/>
</dbReference>
<accession>A0A372ISQ1</accession>
<evidence type="ECO:0000313" key="2">
    <source>
        <dbReference type="Proteomes" id="UP000264702"/>
    </source>
</evidence>
<dbReference type="EMBL" id="QVQT01000002">
    <property type="protein sequence ID" value="RFU17908.1"/>
    <property type="molecule type" value="Genomic_DNA"/>
</dbReference>
<keyword evidence="2" id="KW-1185">Reference proteome</keyword>
<name>A0A372ISQ1_9BACT</name>
<sequence>MLVVATEGVPAVYEGHGSWSKCVLCIRRLFRSGISGDELAAMKEIFERDRYATLAGAKASLPDLESLGYQRVDK</sequence>
<gene>
    <name evidence="1" type="ORF">D0Y96_07355</name>
</gene>
<organism evidence="1 2">
    <name type="scientific">Paracidobacterium acidisoli</name>
    <dbReference type="NCBI Taxonomy" id="2303751"/>
    <lineage>
        <taxon>Bacteria</taxon>
        <taxon>Pseudomonadati</taxon>
        <taxon>Acidobacteriota</taxon>
        <taxon>Terriglobia</taxon>
        <taxon>Terriglobales</taxon>
        <taxon>Acidobacteriaceae</taxon>
        <taxon>Paracidobacterium</taxon>
    </lineage>
</organism>
<reference evidence="1 2" key="1">
    <citation type="submission" date="2018-08" db="EMBL/GenBank/DDBJ databases">
        <title>Acidipila sp. 4G-K13, an acidobacterium isolated from forest soil.</title>
        <authorList>
            <person name="Gao Z.-H."/>
            <person name="Qiu L.-H."/>
        </authorList>
    </citation>
    <scope>NUCLEOTIDE SEQUENCE [LARGE SCALE GENOMIC DNA]</scope>
    <source>
        <strain evidence="1 2">4G-K13</strain>
    </source>
</reference>
<dbReference type="Proteomes" id="UP000264702">
    <property type="component" value="Unassembled WGS sequence"/>
</dbReference>
<proteinExistence type="predicted"/>